<dbReference type="STRING" id="754436.JCM19237_3746"/>
<dbReference type="eggNOG" id="COG4775">
    <property type="taxonomic scope" value="Bacteria"/>
</dbReference>
<evidence type="ECO:0000313" key="2">
    <source>
        <dbReference type="Proteomes" id="UP000029227"/>
    </source>
</evidence>
<organism evidence="1 2">
    <name type="scientific">Photobacterium aphoticum</name>
    <dbReference type="NCBI Taxonomy" id="754436"/>
    <lineage>
        <taxon>Bacteria</taxon>
        <taxon>Pseudomonadati</taxon>
        <taxon>Pseudomonadota</taxon>
        <taxon>Gammaproteobacteria</taxon>
        <taxon>Vibrionales</taxon>
        <taxon>Vibrionaceae</taxon>
        <taxon>Photobacterium</taxon>
    </lineage>
</organism>
<evidence type="ECO:0000313" key="1">
    <source>
        <dbReference type="EMBL" id="GAL08384.1"/>
    </source>
</evidence>
<dbReference type="Proteomes" id="UP000029227">
    <property type="component" value="Unassembled WGS sequence"/>
</dbReference>
<name>A0A090R2Q0_9GAMM</name>
<gene>
    <name evidence="1" type="ORF">JCM19237_3746</name>
</gene>
<dbReference type="AlphaFoldDB" id="A0A090R2Q0"/>
<dbReference type="EMBL" id="BBMN01000025">
    <property type="protein sequence ID" value="GAL08384.1"/>
    <property type="molecule type" value="Genomic_DNA"/>
</dbReference>
<reference evidence="1 2" key="1">
    <citation type="journal article" date="2014" name="Genome Announc.">
        <title>Draft Genome Sequences of Two Vibrionaceae Species, Vibrio ponticus C121 and Photobacterium aphoticum C119, Isolated as Coral Reef Microbiota.</title>
        <authorList>
            <person name="Al-saari N."/>
            <person name="Meirelles P.M."/>
            <person name="Mino S."/>
            <person name="Suda W."/>
            <person name="Oshima K."/>
            <person name="Hattori M."/>
            <person name="Ohkuma M."/>
            <person name="Thompson F.L."/>
            <person name="Gomez-Gil B."/>
            <person name="Sawabe T."/>
            <person name="Sawabe T."/>
        </authorList>
    </citation>
    <scope>NUCLEOTIDE SEQUENCE [LARGE SCALE GENOMIC DNA]</scope>
    <source>
        <strain evidence="1 2">JCM 19237</strain>
    </source>
</reference>
<protein>
    <submittedName>
        <fullName evidence="1">Uncharacterized protein</fullName>
    </submittedName>
</protein>
<comment type="caution">
    <text evidence="1">The sequence shown here is derived from an EMBL/GenBank/DDBJ whole genome shotgun (WGS) entry which is preliminary data.</text>
</comment>
<accession>A0A090R2Q0</accession>
<proteinExistence type="predicted"/>
<sequence>MDPGSHDRPSWWKWELNQSWFWNLGPLGEVLDQQVVAFNVYTGDIPTWDQTETVNGEAAFRRPPAYAGMRLGDYIACAALPVAAMWTDLRSATAWNTVFCLIGSH</sequence>